<gene>
    <name evidence="2" type="ORF">SAMN04488508_105332</name>
</gene>
<dbReference type="EMBL" id="FQYP01000005">
    <property type="protein sequence ID" value="SHJ10604.1"/>
    <property type="molecule type" value="Genomic_DNA"/>
</dbReference>
<evidence type="ECO:0000313" key="2">
    <source>
        <dbReference type="EMBL" id="SHJ10604.1"/>
    </source>
</evidence>
<dbReference type="OrthoDB" id="947434at2"/>
<dbReference type="STRING" id="570521.SAMN04488508_105332"/>
<evidence type="ECO:0000259" key="1">
    <source>
        <dbReference type="Pfam" id="PF13568"/>
    </source>
</evidence>
<dbReference type="Pfam" id="PF13568">
    <property type="entry name" value="OMP_b-brl_2"/>
    <property type="match status" value="1"/>
</dbReference>
<name>A0A1M6GKZ9_9FLAO</name>
<keyword evidence="3" id="KW-1185">Reference proteome</keyword>
<organism evidence="2 3">
    <name type="scientific">Aquimarina spongiae</name>
    <dbReference type="NCBI Taxonomy" id="570521"/>
    <lineage>
        <taxon>Bacteria</taxon>
        <taxon>Pseudomonadati</taxon>
        <taxon>Bacteroidota</taxon>
        <taxon>Flavobacteriia</taxon>
        <taxon>Flavobacteriales</taxon>
        <taxon>Flavobacteriaceae</taxon>
        <taxon>Aquimarina</taxon>
    </lineage>
</organism>
<sequence>MITITFPIADVKTYIMKKKIFLLFLIINSFGVISQDYDYLFSSSRVGTKAGVNFTNIVSSSEEFDNTRSRTGYYIGLVFEGMINEKFGINVEAIYARQGFELKENAANHKSTIKIDYIQVPILTKAYLSKSFNVQIGLQMGFKIGDKINKEFFPDLNMRPINNFDLQLVSGLEYLLKTGFFIQARYSYGLSEIIESSGAHSSIFSTGIGFMF</sequence>
<feature type="domain" description="Outer membrane protein beta-barrel" evidence="1">
    <location>
        <begin position="43"/>
        <end position="194"/>
    </location>
</feature>
<dbReference type="Proteomes" id="UP000184432">
    <property type="component" value="Unassembled WGS sequence"/>
</dbReference>
<dbReference type="InterPro" id="IPR025665">
    <property type="entry name" value="Beta-barrel_OMP_2"/>
</dbReference>
<proteinExistence type="predicted"/>
<reference evidence="3" key="1">
    <citation type="submission" date="2016-11" db="EMBL/GenBank/DDBJ databases">
        <authorList>
            <person name="Varghese N."/>
            <person name="Submissions S."/>
        </authorList>
    </citation>
    <scope>NUCLEOTIDE SEQUENCE [LARGE SCALE GENOMIC DNA]</scope>
    <source>
        <strain evidence="3">DSM 22623</strain>
    </source>
</reference>
<evidence type="ECO:0000313" key="3">
    <source>
        <dbReference type="Proteomes" id="UP000184432"/>
    </source>
</evidence>
<accession>A0A1M6GKZ9</accession>
<protein>
    <submittedName>
        <fullName evidence="2">Outer membrane protein beta-barrel domain-containing protein</fullName>
    </submittedName>
</protein>
<dbReference type="AlphaFoldDB" id="A0A1M6GKZ9"/>